<comment type="caution">
    <text evidence="5">The sequence shown here is derived from an EMBL/GenBank/DDBJ whole genome shotgun (WGS) entry which is preliminary data.</text>
</comment>
<keyword evidence="3 5" id="KW-0808">Transferase</keyword>
<organism evidence="5">
    <name type="scientific">bioreactor metagenome</name>
    <dbReference type="NCBI Taxonomy" id="1076179"/>
    <lineage>
        <taxon>unclassified sequences</taxon>
        <taxon>metagenomes</taxon>
        <taxon>ecological metagenomes</taxon>
    </lineage>
</organism>
<dbReference type="PANTHER" id="PTHR44942">
    <property type="entry name" value="METHYLTRANSF_11 DOMAIN-CONTAINING PROTEIN"/>
    <property type="match status" value="1"/>
</dbReference>
<dbReference type="Pfam" id="PF08241">
    <property type="entry name" value="Methyltransf_11"/>
    <property type="match status" value="1"/>
</dbReference>
<accession>A0A645ADE6</accession>
<dbReference type="GO" id="GO:0043770">
    <property type="term" value="F:demethylmenaquinone methyltransferase activity"/>
    <property type="evidence" value="ECO:0007669"/>
    <property type="project" value="UniProtKB-EC"/>
</dbReference>
<feature type="domain" description="Methyltransferase type 11" evidence="4">
    <location>
        <begin position="53"/>
        <end position="144"/>
    </location>
</feature>
<dbReference type="AlphaFoldDB" id="A0A645ADE6"/>
<dbReference type="InterPro" id="IPR051052">
    <property type="entry name" value="Diverse_substrate_MTase"/>
</dbReference>
<comment type="similarity">
    <text evidence="1">Belongs to the methyltransferase superfamily.</text>
</comment>
<dbReference type="GO" id="GO:0008757">
    <property type="term" value="F:S-adenosylmethionine-dependent methyltransferase activity"/>
    <property type="evidence" value="ECO:0007669"/>
    <property type="project" value="InterPro"/>
</dbReference>
<proteinExistence type="inferred from homology"/>
<dbReference type="SUPFAM" id="SSF53335">
    <property type="entry name" value="S-adenosyl-L-methionine-dependent methyltransferases"/>
    <property type="match status" value="1"/>
</dbReference>
<dbReference type="EC" id="2.1.1.163" evidence="5"/>
<dbReference type="Gene3D" id="3.40.50.150">
    <property type="entry name" value="Vaccinia Virus protein VP39"/>
    <property type="match status" value="1"/>
</dbReference>
<dbReference type="InterPro" id="IPR013216">
    <property type="entry name" value="Methyltransf_11"/>
</dbReference>
<dbReference type="GO" id="GO:0032259">
    <property type="term" value="P:methylation"/>
    <property type="evidence" value="ECO:0007669"/>
    <property type="project" value="UniProtKB-KW"/>
</dbReference>
<evidence type="ECO:0000256" key="1">
    <source>
        <dbReference type="ARBA" id="ARBA00008361"/>
    </source>
</evidence>
<evidence type="ECO:0000259" key="4">
    <source>
        <dbReference type="Pfam" id="PF08241"/>
    </source>
</evidence>
<reference evidence="5" key="1">
    <citation type="submission" date="2019-08" db="EMBL/GenBank/DDBJ databases">
        <authorList>
            <person name="Kucharzyk K."/>
            <person name="Murdoch R.W."/>
            <person name="Higgins S."/>
            <person name="Loffler F."/>
        </authorList>
    </citation>
    <scope>NUCLEOTIDE SEQUENCE</scope>
</reference>
<evidence type="ECO:0000256" key="2">
    <source>
        <dbReference type="ARBA" id="ARBA00022603"/>
    </source>
</evidence>
<evidence type="ECO:0000313" key="5">
    <source>
        <dbReference type="EMBL" id="MPM51190.1"/>
    </source>
</evidence>
<name>A0A645ADE6_9ZZZZ</name>
<keyword evidence="2 5" id="KW-0489">Methyltransferase</keyword>
<keyword evidence="5" id="KW-0830">Ubiquinone</keyword>
<protein>
    <submittedName>
        <fullName evidence="5">Ubiquinone/menaquinone biosynthesis C-methyltransferase UbiE</fullName>
        <ecNumber evidence="5">2.1.1.163</ecNumber>
    </submittedName>
</protein>
<dbReference type="InterPro" id="IPR029063">
    <property type="entry name" value="SAM-dependent_MTases_sf"/>
</dbReference>
<dbReference type="EMBL" id="VSSQ01013300">
    <property type="protein sequence ID" value="MPM51190.1"/>
    <property type="molecule type" value="Genomic_DNA"/>
</dbReference>
<dbReference type="PANTHER" id="PTHR44942:SF4">
    <property type="entry name" value="METHYLTRANSFERASE TYPE 11 DOMAIN-CONTAINING PROTEIN"/>
    <property type="match status" value="1"/>
</dbReference>
<dbReference type="CDD" id="cd02440">
    <property type="entry name" value="AdoMet_MTases"/>
    <property type="match status" value="1"/>
</dbReference>
<gene>
    <name evidence="5" type="primary">ubiE_80</name>
    <name evidence="5" type="ORF">SDC9_97937</name>
</gene>
<sequence length="230" mass="27172">MFMTTLYKEGLYLKEDIINSFNRIALLDDKWDHNQHYEKLLISEISNSDGNALDIGCGTGEFTQKLSKKVKSVYGIDLSPVMVEEAMKRHSEENIQYSIQDFDELNEEMKYDFIVSIATFHHLNLETALPKIERLLKRNGKLIVLDLYERKGFIDRFLDCIAVPINHVLKALKNVRSVDTEEAAAWKEHSHLDEYMTYKELSNVYHKFLSRDVKIKRLLFWRYVLVYKKR</sequence>
<evidence type="ECO:0000256" key="3">
    <source>
        <dbReference type="ARBA" id="ARBA00022679"/>
    </source>
</evidence>